<dbReference type="AlphaFoldDB" id="A0A8E2ERE8"/>
<name>A0A8E2ERE8_9PEZI</name>
<feature type="non-terminal residue" evidence="1">
    <location>
        <position position="1"/>
    </location>
</feature>
<evidence type="ECO:0000313" key="1">
    <source>
        <dbReference type="EMBL" id="OCL03460.1"/>
    </source>
</evidence>
<gene>
    <name evidence="1" type="ORF">AOQ84DRAFT_266116</name>
</gene>
<sequence length="333" mass="34880">GISVLGLTFSANPGPGDVYTRPGLNNVSVPNMTHFAPTTGRFTDYYLVESFGAHILGDIGSSYNFSLLPNNSLVGKPWASNPAAFWNATDHWEYVFLESAPSVASSGPSFLSIYTNRTVTSRGTCDVPSYDISINGSLATINPRNGMQNVTFPAIALGSESIYYLTAPLLDHDDSTGACGPGCSSVKILEPAAGPPSPGSFVSASGYYYYDCNITVTSTTPYLSPRNAAIAAQAIALSGQIHSEFASTNEPYNEYATYTFGLPFGEAQNNSAAGMADLLSRFAVGVVAAAAQTNPPMIVQGGQPAQGVRLQLSSPLVFDLILGLAGGMQLLLV</sequence>
<protein>
    <submittedName>
        <fullName evidence="1">Uncharacterized protein</fullName>
    </submittedName>
</protein>
<feature type="non-terminal residue" evidence="1">
    <location>
        <position position="333"/>
    </location>
</feature>
<dbReference type="Proteomes" id="UP000250140">
    <property type="component" value="Unassembled WGS sequence"/>
</dbReference>
<organism evidence="1 2">
    <name type="scientific">Glonium stellatum</name>
    <dbReference type="NCBI Taxonomy" id="574774"/>
    <lineage>
        <taxon>Eukaryota</taxon>
        <taxon>Fungi</taxon>
        <taxon>Dikarya</taxon>
        <taxon>Ascomycota</taxon>
        <taxon>Pezizomycotina</taxon>
        <taxon>Dothideomycetes</taxon>
        <taxon>Pleosporomycetidae</taxon>
        <taxon>Gloniales</taxon>
        <taxon>Gloniaceae</taxon>
        <taxon>Glonium</taxon>
    </lineage>
</organism>
<keyword evidence="2" id="KW-1185">Reference proteome</keyword>
<dbReference type="OrthoDB" id="3596604at2759"/>
<evidence type="ECO:0000313" key="2">
    <source>
        <dbReference type="Proteomes" id="UP000250140"/>
    </source>
</evidence>
<accession>A0A8E2ERE8</accession>
<proteinExistence type="predicted"/>
<reference evidence="1 2" key="1">
    <citation type="journal article" date="2016" name="Nat. Commun.">
        <title>Ectomycorrhizal ecology is imprinted in the genome of the dominant symbiotic fungus Cenococcum geophilum.</title>
        <authorList>
            <consortium name="DOE Joint Genome Institute"/>
            <person name="Peter M."/>
            <person name="Kohler A."/>
            <person name="Ohm R.A."/>
            <person name="Kuo A."/>
            <person name="Krutzmann J."/>
            <person name="Morin E."/>
            <person name="Arend M."/>
            <person name="Barry K.W."/>
            <person name="Binder M."/>
            <person name="Choi C."/>
            <person name="Clum A."/>
            <person name="Copeland A."/>
            <person name="Grisel N."/>
            <person name="Haridas S."/>
            <person name="Kipfer T."/>
            <person name="LaButti K."/>
            <person name="Lindquist E."/>
            <person name="Lipzen A."/>
            <person name="Maire R."/>
            <person name="Meier B."/>
            <person name="Mihaltcheva S."/>
            <person name="Molinier V."/>
            <person name="Murat C."/>
            <person name="Poggeler S."/>
            <person name="Quandt C.A."/>
            <person name="Sperisen C."/>
            <person name="Tritt A."/>
            <person name="Tisserant E."/>
            <person name="Crous P.W."/>
            <person name="Henrissat B."/>
            <person name="Nehls U."/>
            <person name="Egli S."/>
            <person name="Spatafora J.W."/>
            <person name="Grigoriev I.V."/>
            <person name="Martin F.M."/>
        </authorList>
    </citation>
    <scope>NUCLEOTIDE SEQUENCE [LARGE SCALE GENOMIC DNA]</scope>
    <source>
        <strain evidence="1 2">CBS 207.34</strain>
    </source>
</reference>
<dbReference type="EMBL" id="KV750728">
    <property type="protein sequence ID" value="OCL03460.1"/>
    <property type="molecule type" value="Genomic_DNA"/>
</dbReference>